<evidence type="ECO:0000313" key="3">
    <source>
        <dbReference type="Proteomes" id="UP000659767"/>
    </source>
</evidence>
<organism evidence="2 3">
    <name type="scientific">Streptomyces badius</name>
    <dbReference type="NCBI Taxonomy" id="1941"/>
    <lineage>
        <taxon>Bacteria</taxon>
        <taxon>Bacillati</taxon>
        <taxon>Actinomycetota</taxon>
        <taxon>Actinomycetes</taxon>
        <taxon>Kitasatosporales</taxon>
        <taxon>Streptomycetaceae</taxon>
        <taxon>Streptomyces</taxon>
    </lineage>
</organism>
<dbReference type="EMBL" id="BMSZ01000005">
    <property type="protein sequence ID" value="GGS48272.1"/>
    <property type="molecule type" value="Genomic_DNA"/>
</dbReference>
<sequence>MAEAMNGLVDGMDDVERAAVTRRLTGTVEILRRSTAEPIRTGEADGQAGRRAPAQ</sequence>
<protein>
    <recommendedName>
        <fullName evidence="4">MarR family transcriptional regulator</fullName>
    </recommendedName>
</protein>
<feature type="region of interest" description="Disordered" evidence="1">
    <location>
        <begin position="35"/>
        <end position="55"/>
    </location>
</feature>
<evidence type="ECO:0008006" key="4">
    <source>
        <dbReference type="Google" id="ProtNLM"/>
    </source>
</evidence>
<gene>
    <name evidence="2" type="ORF">GCM10010253_23220</name>
</gene>
<name>A0ABQ2T3A8_STRBA</name>
<accession>A0ABQ2T3A8</accession>
<comment type="caution">
    <text evidence="2">The sequence shown here is derived from an EMBL/GenBank/DDBJ whole genome shotgun (WGS) entry which is preliminary data.</text>
</comment>
<proteinExistence type="predicted"/>
<keyword evidence="3" id="KW-1185">Reference proteome</keyword>
<evidence type="ECO:0000313" key="2">
    <source>
        <dbReference type="EMBL" id="GGS48272.1"/>
    </source>
</evidence>
<reference evidence="3" key="1">
    <citation type="journal article" date="2019" name="Int. J. Syst. Evol. Microbiol.">
        <title>The Global Catalogue of Microorganisms (GCM) 10K type strain sequencing project: providing services to taxonomists for standard genome sequencing and annotation.</title>
        <authorList>
            <consortium name="The Broad Institute Genomics Platform"/>
            <consortium name="The Broad Institute Genome Sequencing Center for Infectious Disease"/>
            <person name="Wu L."/>
            <person name="Ma J."/>
        </authorList>
    </citation>
    <scope>NUCLEOTIDE SEQUENCE [LARGE SCALE GENOMIC DNA]</scope>
    <source>
        <strain evidence="3">JCM 4350</strain>
    </source>
</reference>
<dbReference type="Proteomes" id="UP000659767">
    <property type="component" value="Unassembled WGS sequence"/>
</dbReference>
<evidence type="ECO:0000256" key="1">
    <source>
        <dbReference type="SAM" id="MobiDB-lite"/>
    </source>
</evidence>
<dbReference type="RefSeq" id="WP_234427842.1">
    <property type="nucleotide sequence ID" value="NZ_BMSZ01000005.1"/>
</dbReference>